<evidence type="ECO:0000259" key="3">
    <source>
        <dbReference type="Pfam" id="PF03061"/>
    </source>
</evidence>
<dbReference type="InterPro" id="IPR029069">
    <property type="entry name" value="HotDog_dom_sf"/>
</dbReference>
<feature type="domain" description="Thioesterase" evidence="3">
    <location>
        <begin position="71"/>
        <end position="145"/>
    </location>
</feature>
<organism evidence="4 5">
    <name type="scientific">Pseudothioclava arenosa</name>
    <dbReference type="NCBI Taxonomy" id="1795308"/>
    <lineage>
        <taxon>Bacteria</taxon>
        <taxon>Pseudomonadati</taxon>
        <taxon>Pseudomonadota</taxon>
        <taxon>Alphaproteobacteria</taxon>
        <taxon>Rhodobacterales</taxon>
        <taxon>Paracoccaceae</taxon>
        <taxon>Pseudothioclava</taxon>
    </lineage>
</organism>
<dbReference type="InterPro" id="IPR003736">
    <property type="entry name" value="PAAI_dom"/>
</dbReference>
<evidence type="ECO:0000256" key="2">
    <source>
        <dbReference type="ARBA" id="ARBA00022801"/>
    </source>
</evidence>
<dbReference type="CDD" id="cd03443">
    <property type="entry name" value="PaaI_thioesterase"/>
    <property type="match status" value="1"/>
</dbReference>
<sequence length="164" mass="17568">MPDPFFADGPSDFLTLDQLREMTGLQFMQKLVDGEVPTTTLARSLNYRVSKAEAGRVEVLGCPGHEQTNAFGGVHGGWYGAVLDTCMTCAIITGLPRGQYQTTLEYKINMIRAIPLGAEVIGIGEIDHLGRSTGVARGEIRGVQDGRLYATGSATCFVMGAPLD</sequence>
<dbReference type="SUPFAM" id="SSF54637">
    <property type="entry name" value="Thioesterase/thiol ester dehydrase-isomerase"/>
    <property type="match status" value="1"/>
</dbReference>
<name>A0A2A4CTH4_9RHOB</name>
<dbReference type="Gene3D" id="3.10.129.10">
    <property type="entry name" value="Hotdog Thioesterase"/>
    <property type="match status" value="1"/>
</dbReference>
<protein>
    <submittedName>
        <fullName evidence="4">Thioesterase</fullName>
    </submittedName>
</protein>
<accession>A0A2A4CTH4</accession>
<evidence type="ECO:0000313" key="4">
    <source>
        <dbReference type="EMBL" id="PCD77885.1"/>
    </source>
</evidence>
<dbReference type="Proteomes" id="UP000243507">
    <property type="component" value="Unassembled WGS sequence"/>
</dbReference>
<dbReference type="EMBL" id="NTJD01000001">
    <property type="protein sequence ID" value="PCD77885.1"/>
    <property type="molecule type" value="Genomic_DNA"/>
</dbReference>
<proteinExistence type="inferred from homology"/>
<reference evidence="4 5" key="1">
    <citation type="submission" date="2017-09" db="EMBL/GenBank/DDBJ databases">
        <title>A multilocus sequence analysis scheme for characterization of bacteria in the genus Thioclava.</title>
        <authorList>
            <person name="Liu Y."/>
            <person name="Shao Z."/>
        </authorList>
    </citation>
    <scope>NUCLEOTIDE SEQUENCE [LARGE SCALE GENOMIC DNA]</scope>
    <source>
        <strain evidence="4 5">CAU 1312</strain>
    </source>
</reference>
<dbReference type="InterPro" id="IPR006683">
    <property type="entry name" value="Thioestr_dom"/>
</dbReference>
<dbReference type="NCBIfam" id="TIGR00369">
    <property type="entry name" value="unchar_dom_1"/>
    <property type="match status" value="1"/>
</dbReference>
<dbReference type="AlphaFoldDB" id="A0A2A4CTH4"/>
<dbReference type="PANTHER" id="PTHR21660:SF1">
    <property type="entry name" value="ACYL-COENZYME A THIOESTERASE 13"/>
    <property type="match status" value="1"/>
</dbReference>
<comment type="similarity">
    <text evidence="1">Belongs to the thioesterase PaaI family.</text>
</comment>
<comment type="caution">
    <text evidence="4">The sequence shown here is derived from an EMBL/GenBank/DDBJ whole genome shotgun (WGS) entry which is preliminary data.</text>
</comment>
<dbReference type="GO" id="GO:0047617">
    <property type="term" value="F:fatty acyl-CoA hydrolase activity"/>
    <property type="evidence" value="ECO:0007669"/>
    <property type="project" value="InterPro"/>
</dbReference>
<keyword evidence="2" id="KW-0378">Hydrolase</keyword>
<gene>
    <name evidence="4" type="ORF">CLN94_00770</name>
</gene>
<dbReference type="Pfam" id="PF03061">
    <property type="entry name" value="4HBT"/>
    <property type="match status" value="1"/>
</dbReference>
<keyword evidence="5" id="KW-1185">Reference proteome</keyword>
<dbReference type="PANTHER" id="PTHR21660">
    <property type="entry name" value="THIOESTERASE SUPERFAMILY MEMBER-RELATED"/>
    <property type="match status" value="1"/>
</dbReference>
<evidence type="ECO:0000313" key="5">
    <source>
        <dbReference type="Proteomes" id="UP000243507"/>
    </source>
</evidence>
<dbReference type="OrthoDB" id="9813282at2"/>
<dbReference type="InterPro" id="IPR039298">
    <property type="entry name" value="ACOT13"/>
</dbReference>
<dbReference type="RefSeq" id="WP_096430020.1">
    <property type="nucleotide sequence ID" value="NZ_NTJD01000001.1"/>
</dbReference>
<evidence type="ECO:0000256" key="1">
    <source>
        <dbReference type="ARBA" id="ARBA00008324"/>
    </source>
</evidence>